<evidence type="ECO:0000256" key="1">
    <source>
        <dbReference type="SAM" id="MobiDB-lite"/>
    </source>
</evidence>
<feature type="region of interest" description="Disordered" evidence="1">
    <location>
        <begin position="160"/>
        <end position="182"/>
    </location>
</feature>
<reference evidence="3" key="1">
    <citation type="submission" date="2015-09" db="EMBL/GenBank/DDBJ databases">
        <authorList>
            <consortium name="Pathogen Informatics"/>
        </authorList>
    </citation>
    <scope>NUCLEOTIDE SEQUENCE [LARGE SCALE GENOMIC DNA]</scope>
    <source>
        <strain evidence="3">Lake Konstanz</strain>
    </source>
</reference>
<evidence type="ECO:0000313" key="2">
    <source>
        <dbReference type="EMBL" id="CUG91344.1"/>
    </source>
</evidence>
<gene>
    <name evidence="2" type="ORF">BSAL_31420</name>
</gene>
<proteinExistence type="predicted"/>
<dbReference type="AlphaFoldDB" id="A0A0S4JL78"/>
<name>A0A0S4JL78_BODSA</name>
<organism evidence="2 3">
    <name type="scientific">Bodo saltans</name>
    <name type="common">Flagellated protozoan</name>
    <dbReference type="NCBI Taxonomy" id="75058"/>
    <lineage>
        <taxon>Eukaryota</taxon>
        <taxon>Discoba</taxon>
        <taxon>Euglenozoa</taxon>
        <taxon>Kinetoplastea</taxon>
        <taxon>Metakinetoplastina</taxon>
        <taxon>Eubodonida</taxon>
        <taxon>Bodonidae</taxon>
        <taxon>Bodo</taxon>
    </lineage>
</organism>
<accession>A0A0S4JL78</accession>
<sequence length="375" mass="42510">MLSPKKNHLEYKWTPAERPAASVVCEVVRTMQPADGCDAEQQQQQGTEDEELQDVSAVCGDEEEHVGTCVADMTAVNVSVIEHDETLEEFARVRKDLEEAALHSRKTAAVDWSRAEEPPYVDRMSMLPHRSGIYYHGIPQGSAARAAAAASQLQNSLLLSASQQQPQQKQDRNPLNIRTNTRTASSWQDLDSLVERSILCDVPAEDLKPIAKALRSEKATMLLEGYLSEADKKALRAQPLLPSISASSSALSTARDTLIDSQRTHQPQPLGCDEDVDPLQQFIDAENIIERRRFVGEKWLDKITLFQSLEIFRVMFQRRYREKRQEGVMTEVVKLGLRRWWRQTERRLRAERVAPAFPKPPLALRLKKTCPFLID</sequence>
<dbReference type="VEuPathDB" id="TriTrypDB:BSAL_31420"/>
<feature type="non-terminal residue" evidence="2">
    <location>
        <position position="375"/>
    </location>
</feature>
<evidence type="ECO:0000313" key="3">
    <source>
        <dbReference type="Proteomes" id="UP000051952"/>
    </source>
</evidence>
<keyword evidence="3" id="KW-1185">Reference proteome</keyword>
<protein>
    <submittedName>
        <fullName evidence="2">Uncharacterized protein</fullName>
    </submittedName>
</protein>
<dbReference type="EMBL" id="CYKH01001907">
    <property type="protein sequence ID" value="CUG91344.1"/>
    <property type="molecule type" value="Genomic_DNA"/>
</dbReference>
<dbReference type="Proteomes" id="UP000051952">
    <property type="component" value="Unassembled WGS sequence"/>
</dbReference>